<dbReference type="RefSeq" id="WP_407050066.1">
    <property type="nucleotide sequence ID" value="NZ_CP158568.1"/>
</dbReference>
<dbReference type="AlphaFoldDB" id="A0AAU7XDA6"/>
<organism evidence="3">
    <name type="scientific">Methyloraptor flagellatus</name>
    <dbReference type="NCBI Taxonomy" id="3162530"/>
    <lineage>
        <taxon>Bacteria</taxon>
        <taxon>Pseudomonadati</taxon>
        <taxon>Pseudomonadota</taxon>
        <taxon>Alphaproteobacteria</taxon>
        <taxon>Hyphomicrobiales</taxon>
        <taxon>Ancalomicrobiaceae</taxon>
        <taxon>Methyloraptor</taxon>
    </lineage>
</organism>
<name>A0AAU7XDA6_9HYPH</name>
<keyword evidence="2" id="KW-0732">Signal</keyword>
<dbReference type="EMBL" id="CP158568">
    <property type="protein sequence ID" value="XBY44973.1"/>
    <property type="molecule type" value="Genomic_DNA"/>
</dbReference>
<protein>
    <submittedName>
        <fullName evidence="3">YHS domain-containing (Seleno)protein</fullName>
    </submittedName>
</protein>
<proteinExistence type="predicted"/>
<accession>A0AAU7XDA6</accession>
<dbReference type="KEGG" id="mflg:ABS361_01315"/>
<gene>
    <name evidence="3" type="ORF">ABS361_01315</name>
</gene>
<evidence type="ECO:0000313" key="3">
    <source>
        <dbReference type="EMBL" id="XBY44973.1"/>
    </source>
</evidence>
<feature type="region of interest" description="Disordered" evidence="1">
    <location>
        <begin position="38"/>
        <end position="72"/>
    </location>
</feature>
<feature type="compositionally biased region" description="Basic and acidic residues" evidence="1">
    <location>
        <begin position="48"/>
        <end position="58"/>
    </location>
</feature>
<dbReference type="NCBIfam" id="NF041384">
    <property type="entry name" value="YHS_seleno_dom"/>
    <property type="match status" value="1"/>
</dbReference>
<evidence type="ECO:0000256" key="1">
    <source>
        <dbReference type="SAM" id="MobiDB-lite"/>
    </source>
</evidence>
<evidence type="ECO:0000256" key="2">
    <source>
        <dbReference type="SAM" id="SignalP"/>
    </source>
</evidence>
<reference evidence="3" key="1">
    <citation type="submission" date="2024-06" db="EMBL/GenBank/DDBJ databases">
        <title>Methylostella associata gen. nov., sp. nov., a novel Ancalomicrobiaceae-affiliated facultatively methylotrophic bacteria that feed on methanotrophs of the genus Methylococcus.</title>
        <authorList>
            <person name="Saltykova V."/>
            <person name="Danilova O.V."/>
            <person name="Oshkin I.Y."/>
            <person name="Belova S.E."/>
            <person name="Pimenov N.V."/>
            <person name="Dedysh S.N."/>
        </authorList>
    </citation>
    <scope>NUCLEOTIDE SEQUENCE</scope>
    <source>
        <strain evidence="3">S20</strain>
    </source>
</reference>
<feature type="chain" id="PRO_5043605278" evidence="2">
    <location>
        <begin position="37"/>
        <end position="217"/>
    </location>
</feature>
<sequence length="217" mass="23186">MAVPAAVVTLRPRLAMLVLAAILFGLAGTAAPSAFANAGGGHDAPAADTKKKEEEEKPPPPPPKPSYRNLPQIVPKPKVEAPAALAPGDYRFIADPFTGIALGGYDPVGYFIDGEPEQGSARFQYDWAGTTWTFGNEGNLAAFRDAPTIYAPAFGGRCPVAVAQDRATDGDPRIFAIHAGRLLMFASEANRATFQEDPDDWLRRADDAWKTLSHDLP</sequence>
<feature type="signal peptide" evidence="2">
    <location>
        <begin position="1"/>
        <end position="36"/>
    </location>
</feature>